<name>A0A9P0HCJ1_NEZVI</name>
<proteinExistence type="predicted"/>
<protein>
    <submittedName>
        <fullName evidence="1">Uncharacterized protein</fullName>
    </submittedName>
</protein>
<dbReference type="EMBL" id="OV725080">
    <property type="protein sequence ID" value="CAH1399427.1"/>
    <property type="molecule type" value="Genomic_DNA"/>
</dbReference>
<evidence type="ECO:0000313" key="2">
    <source>
        <dbReference type="Proteomes" id="UP001152798"/>
    </source>
</evidence>
<reference evidence="1" key="1">
    <citation type="submission" date="2022-01" db="EMBL/GenBank/DDBJ databases">
        <authorList>
            <person name="King R."/>
        </authorList>
    </citation>
    <scope>NUCLEOTIDE SEQUENCE</scope>
</reference>
<dbReference type="Proteomes" id="UP001152798">
    <property type="component" value="Chromosome 4"/>
</dbReference>
<dbReference type="AlphaFoldDB" id="A0A9P0HCJ1"/>
<accession>A0A9P0HCJ1</accession>
<gene>
    <name evidence="1" type="ORF">NEZAVI_LOCUS8875</name>
</gene>
<sequence length="89" mass="10078">MKMACKKQMVNMYPLRITPLRYSSMEGQLCIKPRANRGLSVWVYFNALRRIDGADKAVSSELEAYHYACVGTIAARHQPHSPRPIAVNV</sequence>
<keyword evidence="2" id="KW-1185">Reference proteome</keyword>
<organism evidence="1 2">
    <name type="scientific">Nezara viridula</name>
    <name type="common">Southern green stink bug</name>
    <name type="synonym">Cimex viridulus</name>
    <dbReference type="NCBI Taxonomy" id="85310"/>
    <lineage>
        <taxon>Eukaryota</taxon>
        <taxon>Metazoa</taxon>
        <taxon>Ecdysozoa</taxon>
        <taxon>Arthropoda</taxon>
        <taxon>Hexapoda</taxon>
        <taxon>Insecta</taxon>
        <taxon>Pterygota</taxon>
        <taxon>Neoptera</taxon>
        <taxon>Paraneoptera</taxon>
        <taxon>Hemiptera</taxon>
        <taxon>Heteroptera</taxon>
        <taxon>Panheteroptera</taxon>
        <taxon>Pentatomomorpha</taxon>
        <taxon>Pentatomoidea</taxon>
        <taxon>Pentatomidae</taxon>
        <taxon>Pentatominae</taxon>
        <taxon>Nezara</taxon>
    </lineage>
</organism>
<evidence type="ECO:0000313" key="1">
    <source>
        <dbReference type="EMBL" id="CAH1399427.1"/>
    </source>
</evidence>